<dbReference type="GO" id="GO:0045505">
    <property type="term" value="F:dynein intermediate chain binding"/>
    <property type="evidence" value="ECO:0007669"/>
    <property type="project" value="InterPro"/>
</dbReference>
<proteinExistence type="predicted"/>
<organism evidence="2 3">
    <name type="scientific">Astyanax mexicanus</name>
    <name type="common">Blind cave fish</name>
    <name type="synonym">Astyanax fasciatus mexicanus</name>
    <dbReference type="NCBI Taxonomy" id="7994"/>
    <lineage>
        <taxon>Eukaryota</taxon>
        <taxon>Metazoa</taxon>
        <taxon>Chordata</taxon>
        <taxon>Craniata</taxon>
        <taxon>Vertebrata</taxon>
        <taxon>Euteleostomi</taxon>
        <taxon>Actinopterygii</taxon>
        <taxon>Neopterygii</taxon>
        <taxon>Teleostei</taxon>
        <taxon>Ostariophysi</taxon>
        <taxon>Characiformes</taxon>
        <taxon>Characoidei</taxon>
        <taxon>Acestrorhamphidae</taxon>
        <taxon>Acestrorhamphinae</taxon>
        <taxon>Astyanax</taxon>
    </lineage>
</organism>
<evidence type="ECO:0000313" key="3">
    <source>
        <dbReference type="Proteomes" id="UP000018467"/>
    </source>
</evidence>
<reference evidence="3" key="2">
    <citation type="journal article" date="2014" name="Nat. Commun.">
        <title>The cavefish genome reveals candidate genes for eye loss.</title>
        <authorList>
            <person name="McGaugh S.E."/>
            <person name="Gross J.B."/>
            <person name="Aken B."/>
            <person name="Blin M."/>
            <person name="Borowsky R."/>
            <person name="Chalopin D."/>
            <person name="Hinaux H."/>
            <person name="Jeffery W.R."/>
            <person name="Keene A."/>
            <person name="Ma L."/>
            <person name="Minx P."/>
            <person name="Murphy D."/>
            <person name="O'Quin K.E."/>
            <person name="Retaux S."/>
            <person name="Rohner N."/>
            <person name="Searle S.M."/>
            <person name="Stahl B.A."/>
            <person name="Tabin C."/>
            <person name="Volff J.N."/>
            <person name="Yoshizawa M."/>
            <person name="Warren W.C."/>
        </authorList>
    </citation>
    <scope>NUCLEOTIDE SEQUENCE [LARGE SCALE GENOMIC DNA]</scope>
    <source>
        <strain evidence="3">female</strain>
    </source>
</reference>
<dbReference type="PANTHER" id="PTHR22878">
    <property type="entry name" value="DYNEIN HEAVY CHAIN 6, AXONEMAL-LIKE-RELATED"/>
    <property type="match status" value="1"/>
</dbReference>
<dbReference type="Bgee" id="ENSAMXG00000040938">
    <property type="expression patterns" value="Expressed in olfactory epithelium and 3 other cell types or tissues"/>
</dbReference>
<dbReference type="GO" id="GO:0007018">
    <property type="term" value="P:microtubule-based movement"/>
    <property type="evidence" value="ECO:0007669"/>
    <property type="project" value="InterPro"/>
</dbReference>
<accession>A0A3B1JRX0</accession>
<dbReference type="GO" id="GO:0030286">
    <property type="term" value="C:dynein complex"/>
    <property type="evidence" value="ECO:0007669"/>
    <property type="project" value="InterPro"/>
</dbReference>
<dbReference type="PANTHER" id="PTHR22878:SF71">
    <property type="entry name" value="DYNEIN, AXONEMAL, HEAVY CHAIN 3"/>
    <property type="match status" value="1"/>
</dbReference>
<dbReference type="AlphaFoldDB" id="A0A3B1JRX0"/>
<reference evidence="3" key="1">
    <citation type="submission" date="2013-03" db="EMBL/GenBank/DDBJ databases">
        <authorList>
            <person name="Jeffery W."/>
            <person name="Warren W."/>
            <person name="Wilson R.K."/>
        </authorList>
    </citation>
    <scope>NUCLEOTIDE SEQUENCE</scope>
    <source>
        <strain evidence="3">female</strain>
    </source>
</reference>
<evidence type="ECO:0000256" key="1">
    <source>
        <dbReference type="SAM" id="MobiDB-lite"/>
    </source>
</evidence>
<protein>
    <submittedName>
        <fullName evidence="2">Uncharacterized protein</fullName>
    </submittedName>
</protein>
<evidence type="ECO:0000313" key="2">
    <source>
        <dbReference type="Ensembl" id="ENSAMXP00000044094.1"/>
    </source>
</evidence>
<dbReference type="InterPro" id="IPR026983">
    <property type="entry name" value="DHC"/>
</dbReference>
<dbReference type="GO" id="GO:0051959">
    <property type="term" value="F:dynein light intermediate chain binding"/>
    <property type="evidence" value="ECO:0007669"/>
    <property type="project" value="InterPro"/>
</dbReference>
<sequence length="556" mass="64264">MEDDSMPSSSPGCALPSLPSTAAPSQLYQVCSHQFPPLMQNTCRTLAVPYKEVWHCRTPSESIANNYSPRAQHLKIPHLQPAAGDPEGPGGAGEEDSDRAHSERLRGQGLFYLHTLWSNHVSDLTRFLYYIRNGIQDHMLTPQPPQDITDTLQLLPSHLQSELSVRGQRAELLEEIQTDYAFAIRRSIVDYILLDPEERERLLILSVPRPYPSRVIRAPVPWMLSYREAHDWNTQHLFTIHPIMLHLQNLWINRFSSLRFVQWDDLQAVGLPLLPAEFRELVERRCRRSLPVRVQELFSCAAALMSLQLRSLVVASLQDLLQVLMNDYTECVEELVYTQRPLLLVKLKVEQITIDFQPSLVQCWSLIQQAFTHIITSAHGLPRVECNLFPELREKDLTLRSVRTDEPFVLDLLNQASEIYQRNTVGPKRYLEVYKKYSNLLDNSGKQEIISFLQEKHSLQALSKKIEAVNSVWEEISSLRVTVPLSLLCLEAVDLHDDLCDRTQHLRYHLINHEVLENQQLNRRSEHLYKICSVQIYRRNSVTVYIKGLILYNSFI</sequence>
<dbReference type="Proteomes" id="UP000018467">
    <property type="component" value="Unassembled WGS sequence"/>
</dbReference>
<feature type="region of interest" description="Disordered" evidence="1">
    <location>
        <begin position="79"/>
        <end position="101"/>
    </location>
</feature>
<dbReference type="Ensembl" id="ENSAMXT00000046164.1">
    <property type="protein sequence ID" value="ENSAMXP00000044094.1"/>
    <property type="gene ID" value="ENSAMXG00000040938.1"/>
</dbReference>
<keyword evidence="3" id="KW-1185">Reference proteome</keyword>
<name>A0A3B1JRX0_ASTMX</name>
<reference evidence="2" key="4">
    <citation type="submission" date="2025-09" db="UniProtKB">
        <authorList>
            <consortium name="Ensembl"/>
        </authorList>
    </citation>
    <scope>IDENTIFICATION</scope>
</reference>
<reference evidence="2" key="3">
    <citation type="submission" date="2025-08" db="UniProtKB">
        <authorList>
            <consortium name="Ensembl"/>
        </authorList>
    </citation>
    <scope>IDENTIFICATION</scope>
</reference>
<dbReference type="GeneTree" id="ENSGT00940000154959"/>